<evidence type="ECO:0000313" key="3">
    <source>
        <dbReference type="EMBL" id="KAF8404660.1"/>
    </source>
</evidence>
<organism evidence="3 4">
    <name type="scientific">Tetracentron sinense</name>
    <name type="common">Spur-leaf</name>
    <dbReference type="NCBI Taxonomy" id="13715"/>
    <lineage>
        <taxon>Eukaryota</taxon>
        <taxon>Viridiplantae</taxon>
        <taxon>Streptophyta</taxon>
        <taxon>Embryophyta</taxon>
        <taxon>Tracheophyta</taxon>
        <taxon>Spermatophyta</taxon>
        <taxon>Magnoliopsida</taxon>
        <taxon>Trochodendrales</taxon>
        <taxon>Trochodendraceae</taxon>
        <taxon>Tetracentron</taxon>
    </lineage>
</organism>
<dbReference type="OMA" id="MGLMINK"/>
<comment type="caution">
    <text evidence="3">The sequence shown here is derived from an EMBL/GenBank/DDBJ whole genome shotgun (WGS) entry which is preliminary data.</text>
</comment>
<dbReference type="EMBL" id="JABCRI010000006">
    <property type="protein sequence ID" value="KAF8404660.1"/>
    <property type="molecule type" value="Genomic_DNA"/>
</dbReference>
<sequence>MYMNPNPAASSPGWWSDFNKKGNSKKVGVFNQGCLSLQSNYRGYRVHDDDQDDGGTEEEKEMVMGLVLSQSQRSCLDLMQNCDLPPPLKVFAGADKTAGATMKPTTSTQIGGGKEDGEVPIAGISMGDDKMGGLLKALQLSQTRAREAERKAKLMTQERDRLSNSLLEESLKLFAHRQWVKLLELQVSQLQSQMQQKREKGSPSPQAQAQAQAQEEKKDDGGDVGSLAWCMALALCLGFALGCRYHVFNFLSFYPF</sequence>
<feature type="region of interest" description="Disordered" evidence="1">
    <location>
        <begin position="194"/>
        <end position="218"/>
    </location>
</feature>
<dbReference type="AlphaFoldDB" id="A0A834ZD14"/>
<dbReference type="PANTHER" id="PTHR33868">
    <property type="entry name" value="EXPRESSED PROTEIN"/>
    <property type="match status" value="1"/>
</dbReference>
<evidence type="ECO:0000313" key="4">
    <source>
        <dbReference type="Proteomes" id="UP000655225"/>
    </source>
</evidence>
<keyword evidence="2" id="KW-1133">Transmembrane helix</keyword>
<reference evidence="3 4" key="1">
    <citation type="submission" date="2020-04" db="EMBL/GenBank/DDBJ databases">
        <title>Plant Genome Project.</title>
        <authorList>
            <person name="Zhang R.-G."/>
        </authorList>
    </citation>
    <scope>NUCLEOTIDE SEQUENCE [LARGE SCALE GENOMIC DNA]</scope>
    <source>
        <strain evidence="3">YNK0</strain>
        <tissue evidence="3">Leaf</tissue>
    </source>
</reference>
<dbReference type="Proteomes" id="UP000655225">
    <property type="component" value="Unassembled WGS sequence"/>
</dbReference>
<gene>
    <name evidence="3" type="ORF">HHK36_009548</name>
</gene>
<keyword evidence="2" id="KW-0472">Membrane</keyword>
<evidence type="ECO:0000256" key="2">
    <source>
        <dbReference type="SAM" id="Phobius"/>
    </source>
</evidence>
<dbReference type="OrthoDB" id="1673621at2759"/>
<dbReference type="PANTHER" id="PTHR33868:SF10">
    <property type="entry name" value="OS08G0483100 PROTEIN"/>
    <property type="match status" value="1"/>
</dbReference>
<keyword evidence="2" id="KW-0812">Transmembrane</keyword>
<protein>
    <submittedName>
        <fullName evidence="3">Uncharacterized protein</fullName>
    </submittedName>
</protein>
<accession>A0A834ZD14</accession>
<evidence type="ECO:0000256" key="1">
    <source>
        <dbReference type="SAM" id="MobiDB-lite"/>
    </source>
</evidence>
<proteinExistence type="predicted"/>
<keyword evidence="4" id="KW-1185">Reference proteome</keyword>
<name>A0A834ZD14_TETSI</name>
<feature type="transmembrane region" description="Helical" evidence="2">
    <location>
        <begin position="227"/>
        <end position="247"/>
    </location>
</feature>